<evidence type="ECO:0000256" key="3">
    <source>
        <dbReference type="ARBA" id="ARBA00022519"/>
    </source>
</evidence>
<evidence type="ECO:0000256" key="1">
    <source>
        <dbReference type="ARBA" id="ARBA00004429"/>
    </source>
</evidence>
<dbReference type="AlphaFoldDB" id="V4RKJ7"/>
<evidence type="ECO:0000256" key="5">
    <source>
        <dbReference type="ARBA" id="ARBA00022989"/>
    </source>
</evidence>
<feature type="transmembrane region" description="Helical" evidence="7">
    <location>
        <begin position="169"/>
        <end position="191"/>
    </location>
</feature>
<dbReference type="PANTHER" id="PTHR33362:SF4">
    <property type="entry name" value="2,3-DIKETO-L-GULONATE TRAP TRANSPORTER LARGE PERMEASE PROTEIN YIAN"/>
    <property type="match status" value="1"/>
</dbReference>
<dbReference type="STRING" id="631454.N177_3015"/>
<evidence type="ECO:0000256" key="4">
    <source>
        <dbReference type="ARBA" id="ARBA00022692"/>
    </source>
</evidence>
<dbReference type="InterPro" id="IPR004681">
    <property type="entry name" value="TRAP_DctM"/>
</dbReference>
<feature type="transmembrane region" description="Helical" evidence="7">
    <location>
        <begin position="55"/>
        <end position="78"/>
    </location>
</feature>
<feature type="domain" description="TRAP C4-dicarboxylate transport system permease DctM subunit" evidence="8">
    <location>
        <begin position="8"/>
        <end position="414"/>
    </location>
</feature>
<dbReference type="PANTHER" id="PTHR33362">
    <property type="entry name" value="SIALIC ACID TRAP TRANSPORTER PERMEASE PROTEIN SIAT-RELATED"/>
    <property type="match status" value="1"/>
</dbReference>
<feature type="transmembrane region" description="Helical" evidence="7">
    <location>
        <begin position="6"/>
        <end position="34"/>
    </location>
</feature>
<comment type="caution">
    <text evidence="9">The sequence shown here is derived from an EMBL/GenBank/DDBJ whole genome shotgun (WGS) entry which is preliminary data.</text>
</comment>
<feature type="transmembrane region" description="Helical" evidence="7">
    <location>
        <begin position="312"/>
        <end position="339"/>
    </location>
</feature>
<comment type="subcellular location">
    <subcellularLocation>
        <location evidence="1 7">Cell inner membrane</location>
        <topology evidence="1 7">Multi-pass membrane protein</topology>
    </subcellularLocation>
</comment>
<comment type="similarity">
    <text evidence="7">Belongs to the TRAP transporter large permease family.</text>
</comment>
<evidence type="ECO:0000256" key="6">
    <source>
        <dbReference type="ARBA" id="ARBA00023136"/>
    </source>
</evidence>
<dbReference type="Proteomes" id="UP000017819">
    <property type="component" value="Unassembled WGS sequence"/>
</dbReference>
<sequence length="420" mass="44840">MTEWLVVGTLLLLIALNMPIGIALMVSALVAMLASGMPLMMFPIQMFFGTNSFPLLAIPLFILMGELMGVTLVAARLIDLAYALVGWMRGGLGHVNVVNSMFMAEMSGSGVADAAMSSKIFVPEMERKGYPRSYAAAITATSAALGIIIPPSIPMVLFGVTSNVSIRDLFIAGIVPGVILGAAFMIVNHIFARRENFPRERRFELSYLLTALKGAIIPLFIPVLVVGGMILGIFTPTEASAVGVLVALFFGVIVSRALTPRVLWGALRATAIQSSVVMMLVAGSAVLGQYLANEQIPQAVAAGIGAITDNPYLLLLLVNIFLLVLGMFLHATAAIIIVVPVLMPLVPQMGIDPVHFGVIVCLNLAIGQQTPPVASILLTVCSIANLRIEQVLRYGKWFILSMFVVLIIVSYMPATTALFR</sequence>
<dbReference type="InterPro" id="IPR010656">
    <property type="entry name" value="DctM"/>
</dbReference>
<protein>
    <recommendedName>
        <fullName evidence="7">TRAP transporter large permease protein</fullName>
    </recommendedName>
</protein>
<evidence type="ECO:0000313" key="10">
    <source>
        <dbReference type="Proteomes" id="UP000017819"/>
    </source>
</evidence>
<dbReference type="GO" id="GO:0022857">
    <property type="term" value="F:transmembrane transporter activity"/>
    <property type="evidence" value="ECO:0007669"/>
    <property type="project" value="UniProtKB-UniRule"/>
</dbReference>
<keyword evidence="6 7" id="KW-0472">Membrane</keyword>
<name>V4RKJ7_9HYPH</name>
<keyword evidence="7" id="KW-0813">Transport</keyword>
<keyword evidence="3 7" id="KW-0997">Cell inner membrane</keyword>
<comment type="function">
    <text evidence="7">Part of the tripartite ATP-independent periplasmic (TRAP) transport system.</text>
</comment>
<gene>
    <name evidence="9" type="ORF">N177_3015</name>
</gene>
<dbReference type="Pfam" id="PF06808">
    <property type="entry name" value="DctM"/>
    <property type="match status" value="1"/>
</dbReference>
<feature type="transmembrane region" description="Helical" evidence="7">
    <location>
        <begin position="98"/>
        <end position="122"/>
    </location>
</feature>
<keyword evidence="2" id="KW-1003">Cell membrane</keyword>
<feature type="transmembrane region" description="Helical" evidence="7">
    <location>
        <begin position="397"/>
        <end position="419"/>
    </location>
</feature>
<dbReference type="eggNOG" id="COG1593">
    <property type="taxonomic scope" value="Bacteria"/>
</dbReference>
<organism evidence="9 10">
    <name type="scientific">Lutibaculum baratangense AMV1</name>
    <dbReference type="NCBI Taxonomy" id="631454"/>
    <lineage>
        <taxon>Bacteria</taxon>
        <taxon>Pseudomonadati</taxon>
        <taxon>Pseudomonadota</taxon>
        <taxon>Alphaproteobacteria</taxon>
        <taxon>Hyphomicrobiales</taxon>
        <taxon>Tepidamorphaceae</taxon>
        <taxon>Lutibaculum</taxon>
    </lineage>
</organism>
<evidence type="ECO:0000256" key="7">
    <source>
        <dbReference type="RuleBase" id="RU369079"/>
    </source>
</evidence>
<evidence type="ECO:0000259" key="8">
    <source>
        <dbReference type="Pfam" id="PF06808"/>
    </source>
</evidence>
<dbReference type="RefSeq" id="WP_023433138.1">
    <property type="nucleotide sequence ID" value="NZ_AWXZ01000038.1"/>
</dbReference>
<keyword evidence="10" id="KW-1185">Reference proteome</keyword>
<dbReference type="OrthoDB" id="7374726at2"/>
<comment type="caution">
    <text evidence="7">Lacks conserved residue(s) required for the propagation of feature annotation.</text>
</comment>
<dbReference type="GO" id="GO:0005886">
    <property type="term" value="C:plasma membrane"/>
    <property type="evidence" value="ECO:0007669"/>
    <property type="project" value="UniProtKB-SubCell"/>
</dbReference>
<evidence type="ECO:0000313" key="9">
    <source>
        <dbReference type="EMBL" id="ESR23785.1"/>
    </source>
</evidence>
<evidence type="ECO:0000256" key="2">
    <source>
        <dbReference type="ARBA" id="ARBA00022475"/>
    </source>
</evidence>
<dbReference type="EMBL" id="AWXZ01000038">
    <property type="protein sequence ID" value="ESR23785.1"/>
    <property type="molecule type" value="Genomic_DNA"/>
</dbReference>
<feature type="transmembrane region" description="Helical" evidence="7">
    <location>
        <begin position="271"/>
        <end position="292"/>
    </location>
</feature>
<feature type="transmembrane region" description="Helical" evidence="7">
    <location>
        <begin position="134"/>
        <end position="157"/>
    </location>
</feature>
<accession>V4RKJ7</accession>
<dbReference type="PATRIC" id="fig|631454.5.peg.2979"/>
<dbReference type="NCBIfam" id="TIGR00786">
    <property type="entry name" value="dctM"/>
    <property type="match status" value="1"/>
</dbReference>
<feature type="transmembrane region" description="Helical" evidence="7">
    <location>
        <begin position="240"/>
        <end position="259"/>
    </location>
</feature>
<feature type="transmembrane region" description="Helical" evidence="7">
    <location>
        <begin position="212"/>
        <end position="234"/>
    </location>
</feature>
<keyword evidence="4 7" id="KW-0812">Transmembrane</keyword>
<proteinExistence type="inferred from homology"/>
<comment type="subunit">
    <text evidence="7">The complex comprises the extracytoplasmic solute receptor protein and the two transmembrane proteins.</text>
</comment>
<dbReference type="PIRSF" id="PIRSF006066">
    <property type="entry name" value="HI0050"/>
    <property type="match status" value="1"/>
</dbReference>
<keyword evidence="5 7" id="KW-1133">Transmembrane helix</keyword>
<reference evidence="9 10" key="1">
    <citation type="journal article" date="2014" name="Genome Announc.">
        <title>Draft Genome Sequence of Lutibaculum baratangense Strain AMV1T, Isolated from a Mud Volcano in Andamans, India.</title>
        <authorList>
            <person name="Singh A."/>
            <person name="Sreenivas A."/>
            <person name="Sathyanarayana Reddy G."/>
            <person name="Pinnaka A.K."/>
            <person name="Shivaji S."/>
        </authorList>
    </citation>
    <scope>NUCLEOTIDE SEQUENCE [LARGE SCALE GENOMIC DNA]</scope>
    <source>
        <strain evidence="9 10">AMV1</strain>
    </source>
</reference>